<evidence type="ECO:0000256" key="26">
    <source>
        <dbReference type="ARBA" id="ARBA00060592"/>
    </source>
</evidence>
<evidence type="ECO:0000256" key="25">
    <source>
        <dbReference type="ARBA" id="ARBA00049902"/>
    </source>
</evidence>
<comment type="caution">
    <text evidence="31">The sequence shown here is derived from an EMBL/GenBank/DDBJ whole genome shotgun (WGS) entry which is preliminary data.</text>
</comment>
<evidence type="ECO:0000256" key="10">
    <source>
        <dbReference type="ARBA" id="ARBA00022670"/>
    </source>
</evidence>
<dbReference type="GO" id="GO:0008955">
    <property type="term" value="F:peptidoglycan glycosyltransferase activity"/>
    <property type="evidence" value="ECO:0007669"/>
    <property type="project" value="UniProtKB-EC"/>
</dbReference>
<keyword evidence="9" id="KW-0121">Carboxypeptidase</keyword>
<gene>
    <name evidence="31" type="ORF">ABW22_05475</name>
</gene>
<accession>A0A106BQQ6</accession>
<keyword evidence="13" id="KW-0812">Transmembrane</keyword>
<dbReference type="SUPFAM" id="SSF53955">
    <property type="entry name" value="Lysozyme-like"/>
    <property type="match status" value="1"/>
</dbReference>
<sequence>MFSKWWHYALALIVSLGVVGTALAGLAAALIYPNLPPLEALTDYKPKLPLRIFTADGALIGEFGEERRAFIAIDKVPNYMKQAIIAAEDERFYAHGGVDTLGVLRAAGSNLLAGGAKEGASTITMQVARNFFLSNEKTFTRKLSEAMLAMKIEHNLSKDKILELYINQIYLGQRAYGFEAAARTYFGKPMHELSLAEFAMLAGLPKAPSRYNPVVNFPRAKARQEYVLGRMRTLKFIGQPTWQAAVKQKLVIRQTRPQADVRADYAAEMVRQTLFEKYGESIYSSGYKVVTTLQRNQQTAANRAVWEGIADYDLRHGYRGPEKQISLPADKAQREAAIASALEDLAPVSDMRPAVVLSANAKLIRAQLQDDTVVDISGNSLKWVANWAAGKKGRQLAPGAVVRVQAVGSKPQWRLAQLPEVEAALVALNPKDGAITALVGGFDFNRNKFNRVTQAWRQPGSSFKPFIYSAALEKGYTPATLIDDAPLSLSAEETGSTVWEPKNYDGSTSGPVRMRTALTKSLNLVSVRILQGIGPNYARDYIRRFGFDPARHPPYLTMALGAGSVTPLQMATAYSVFANGGFSVNPYLIDKVFDKDGRLLMQASPQRVGGNAPRVIDPRNAWLMTSMMQDVTRSGTAARAGQLGRSDLAGKTGTTNDALDTWFAGYTPDLVAITWMGYDQPRSLGRRETGSQSALPIWMNFMGTSLKGVPQKSWAMPGGIISVKINPATGTRLSDTVWDTLLGTALGVETPSMVEHFYQEFPPPAAPADVWGGDSGDFTEPAEPFGRAEAETPP</sequence>
<keyword evidence="7" id="KW-1003">Cell membrane</keyword>
<comment type="pathway">
    <text evidence="2">Cell wall biogenesis; peptidoglycan biosynthesis.</text>
</comment>
<evidence type="ECO:0000256" key="6">
    <source>
        <dbReference type="ARBA" id="ARBA00018638"/>
    </source>
</evidence>
<keyword evidence="22" id="KW-0961">Cell wall biogenesis/degradation</keyword>
<evidence type="ECO:0000256" key="14">
    <source>
        <dbReference type="ARBA" id="ARBA00022801"/>
    </source>
</evidence>
<dbReference type="GO" id="GO:0008360">
    <property type="term" value="P:regulation of cell shape"/>
    <property type="evidence" value="ECO:0007669"/>
    <property type="project" value="UniProtKB-KW"/>
</dbReference>
<evidence type="ECO:0000256" key="5">
    <source>
        <dbReference type="ARBA" id="ARBA00012448"/>
    </source>
</evidence>
<evidence type="ECO:0000256" key="16">
    <source>
        <dbReference type="ARBA" id="ARBA00022968"/>
    </source>
</evidence>
<evidence type="ECO:0000256" key="2">
    <source>
        <dbReference type="ARBA" id="ARBA00004752"/>
    </source>
</evidence>
<dbReference type="InterPro" id="IPR012338">
    <property type="entry name" value="Beta-lactam/transpept-like"/>
</dbReference>
<dbReference type="Proteomes" id="UP000064243">
    <property type="component" value="Unassembled WGS sequence"/>
</dbReference>
<dbReference type="SUPFAM" id="SSF56601">
    <property type="entry name" value="beta-lactamase/transpeptidase-like"/>
    <property type="match status" value="1"/>
</dbReference>
<dbReference type="EC" id="3.4.16.4" evidence="5"/>
<keyword evidence="18" id="KW-1133">Transmembrane helix</keyword>
<evidence type="ECO:0000256" key="23">
    <source>
        <dbReference type="ARBA" id="ARBA00034000"/>
    </source>
</evidence>
<evidence type="ECO:0000256" key="13">
    <source>
        <dbReference type="ARBA" id="ARBA00022692"/>
    </source>
</evidence>
<evidence type="ECO:0000256" key="12">
    <source>
        <dbReference type="ARBA" id="ARBA00022679"/>
    </source>
</evidence>
<dbReference type="OrthoDB" id="9766909at2"/>
<evidence type="ECO:0000313" key="31">
    <source>
        <dbReference type="EMBL" id="KVW96881.1"/>
    </source>
</evidence>
<evidence type="ECO:0000256" key="9">
    <source>
        <dbReference type="ARBA" id="ARBA00022645"/>
    </source>
</evidence>
<dbReference type="PANTHER" id="PTHR32282">
    <property type="entry name" value="BINDING PROTEIN TRANSPEPTIDASE, PUTATIVE-RELATED"/>
    <property type="match status" value="1"/>
</dbReference>
<dbReference type="GO" id="GO:0005886">
    <property type="term" value="C:plasma membrane"/>
    <property type="evidence" value="ECO:0007669"/>
    <property type="project" value="UniProtKB-SubCell"/>
</dbReference>
<evidence type="ECO:0000313" key="32">
    <source>
        <dbReference type="Proteomes" id="UP000064243"/>
    </source>
</evidence>
<dbReference type="EC" id="2.4.99.28" evidence="24"/>
<evidence type="ECO:0000256" key="19">
    <source>
        <dbReference type="ARBA" id="ARBA00023136"/>
    </source>
</evidence>
<keyword evidence="20" id="KW-0046">Antibiotic resistance</keyword>
<keyword evidence="19" id="KW-0472">Membrane</keyword>
<comment type="catalytic activity">
    <reaction evidence="25">
        <text>[GlcNAc-(1-&gt;4)-Mur2Ac(oyl-L-Ala-gamma-D-Glu-L-Lys-D-Ala-D-Ala)](n)-di-trans,octa-cis-undecaprenyl diphosphate + beta-D-GlcNAc-(1-&gt;4)-Mur2Ac(oyl-L-Ala-gamma-D-Glu-L-Lys-D-Ala-D-Ala)-di-trans,octa-cis-undecaprenyl diphosphate = [GlcNAc-(1-&gt;4)-Mur2Ac(oyl-L-Ala-gamma-D-Glu-L-Lys-D-Ala-D-Ala)](n+1)-di-trans,octa-cis-undecaprenyl diphosphate + di-trans,octa-cis-undecaprenyl diphosphate + H(+)</text>
        <dbReference type="Rhea" id="RHEA:23708"/>
        <dbReference type="Rhea" id="RHEA-COMP:9602"/>
        <dbReference type="Rhea" id="RHEA-COMP:9603"/>
        <dbReference type="ChEBI" id="CHEBI:15378"/>
        <dbReference type="ChEBI" id="CHEBI:58405"/>
        <dbReference type="ChEBI" id="CHEBI:60033"/>
        <dbReference type="ChEBI" id="CHEBI:78435"/>
        <dbReference type="EC" id="2.4.99.28"/>
    </reaction>
</comment>
<name>A0A106BQQ6_THIDE</name>
<dbReference type="UniPathway" id="UPA00219"/>
<dbReference type="InterPro" id="IPR001264">
    <property type="entry name" value="Glyco_trans_51"/>
</dbReference>
<keyword evidence="21" id="KW-0511">Multifunctional enzyme</keyword>
<dbReference type="Gene3D" id="1.10.3810.10">
    <property type="entry name" value="Biosynthetic peptidoglycan transglycosylase-like"/>
    <property type="match status" value="1"/>
</dbReference>
<dbReference type="FunFam" id="1.10.3810.10:FF:000003">
    <property type="entry name" value="Penicillin-binding protein 1a"/>
    <property type="match status" value="1"/>
</dbReference>
<dbReference type="Pfam" id="PF17092">
    <property type="entry name" value="PCB_OB"/>
    <property type="match status" value="1"/>
</dbReference>
<dbReference type="NCBIfam" id="TIGR02074">
    <property type="entry name" value="PBP_1a_fam"/>
    <property type="match status" value="1"/>
</dbReference>
<evidence type="ECO:0000256" key="15">
    <source>
        <dbReference type="ARBA" id="ARBA00022960"/>
    </source>
</evidence>
<comment type="pathway">
    <text evidence="26">Glycan biosynthesis.</text>
</comment>
<evidence type="ECO:0000256" key="7">
    <source>
        <dbReference type="ARBA" id="ARBA00022475"/>
    </source>
</evidence>
<evidence type="ECO:0000256" key="11">
    <source>
        <dbReference type="ARBA" id="ARBA00022676"/>
    </source>
</evidence>
<dbReference type="GO" id="GO:0009002">
    <property type="term" value="F:serine-type D-Ala-D-Ala carboxypeptidase activity"/>
    <property type="evidence" value="ECO:0007669"/>
    <property type="project" value="UniProtKB-EC"/>
</dbReference>
<dbReference type="GO" id="GO:0009252">
    <property type="term" value="P:peptidoglycan biosynthetic process"/>
    <property type="evidence" value="ECO:0007669"/>
    <property type="project" value="UniProtKB-UniPathway"/>
</dbReference>
<dbReference type="InterPro" id="IPR036950">
    <property type="entry name" value="PBP_transglycosylase"/>
</dbReference>
<evidence type="ECO:0000256" key="21">
    <source>
        <dbReference type="ARBA" id="ARBA00023268"/>
    </source>
</evidence>
<keyword evidence="14" id="KW-0378">Hydrolase</keyword>
<dbReference type="GO" id="GO:0071555">
    <property type="term" value="P:cell wall organization"/>
    <property type="evidence" value="ECO:0007669"/>
    <property type="project" value="UniProtKB-KW"/>
</dbReference>
<evidence type="ECO:0000256" key="3">
    <source>
        <dbReference type="ARBA" id="ARBA00007090"/>
    </source>
</evidence>
<dbReference type="InterPro" id="IPR001460">
    <property type="entry name" value="PCN-bd_Tpept"/>
</dbReference>
<keyword evidence="17" id="KW-0573">Peptidoglycan synthesis</keyword>
<dbReference type="PANTHER" id="PTHR32282:SF27">
    <property type="entry name" value="PENICILLIN-BINDING PROTEIN 1A"/>
    <property type="match status" value="1"/>
</dbReference>
<evidence type="ECO:0000259" key="28">
    <source>
        <dbReference type="Pfam" id="PF00905"/>
    </source>
</evidence>
<dbReference type="InterPro" id="IPR050396">
    <property type="entry name" value="Glycosyltr_51/Transpeptidase"/>
</dbReference>
<evidence type="ECO:0000256" key="24">
    <source>
        <dbReference type="ARBA" id="ARBA00044770"/>
    </source>
</evidence>
<protein>
    <recommendedName>
        <fullName evidence="6">Penicillin-binding protein 1A</fullName>
        <ecNumber evidence="24">2.4.99.28</ecNumber>
        <ecNumber evidence="5">3.4.16.4</ecNumber>
    </recommendedName>
</protein>
<feature type="domain" description="Penicillin-binding protein transpeptidase" evidence="28">
    <location>
        <begin position="424"/>
        <end position="670"/>
    </location>
</feature>
<evidence type="ECO:0000256" key="22">
    <source>
        <dbReference type="ARBA" id="ARBA00023316"/>
    </source>
</evidence>
<comment type="subcellular location">
    <subcellularLocation>
        <location evidence="1">Cell inner membrane</location>
        <topology evidence="1">Single-pass type II membrane protein</topology>
    </subcellularLocation>
</comment>
<organism evidence="31 32">
    <name type="scientific">Thiobacillus denitrificans</name>
    <dbReference type="NCBI Taxonomy" id="36861"/>
    <lineage>
        <taxon>Bacteria</taxon>
        <taxon>Pseudomonadati</taxon>
        <taxon>Pseudomonadota</taxon>
        <taxon>Betaproteobacteria</taxon>
        <taxon>Nitrosomonadales</taxon>
        <taxon>Thiobacillaceae</taxon>
        <taxon>Thiobacillus</taxon>
    </lineage>
</organism>
<keyword evidence="32" id="KW-1185">Reference proteome</keyword>
<reference evidence="31 32" key="1">
    <citation type="journal article" date="2015" name="Appl. Environ. Microbiol.">
        <title>Aerobic and Anaerobic Thiosulfate Oxidation by a Cold-Adapted, Subglacial Chemoautotroph.</title>
        <authorList>
            <person name="Harrold Z.R."/>
            <person name="Skidmore M.L."/>
            <person name="Hamilton T.L."/>
            <person name="Desch L."/>
            <person name="Amada K."/>
            <person name="van Gelder W."/>
            <person name="Glover K."/>
            <person name="Roden E.E."/>
            <person name="Boyd E.S."/>
        </authorList>
    </citation>
    <scope>NUCLEOTIDE SEQUENCE [LARGE SCALE GENOMIC DNA]</scope>
    <source>
        <strain evidence="31 32">RG</strain>
    </source>
</reference>
<feature type="domain" description="Glycosyl transferase family 51" evidence="29">
    <location>
        <begin position="57"/>
        <end position="231"/>
    </location>
</feature>
<dbReference type="GO" id="GO:0046677">
    <property type="term" value="P:response to antibiotic"/>
    <property type="evidence" value="ECO:0007669"/>
    <property type="project" value="UniProtKB-KW"/>
</dbReference>
<dbReference type="InterPro" id="IPR023346">
    <property type="entry name" value="Lysozyme-like_dom_sf"/>
</dbReference>
<evidence type="ECO:0000259" key="30">
    <source>
        <dbReference type="Pfam" id="PF17092"/>
    </source>
</evidence>
<dbReference type="InterPro" id="IPR031376">
    <property type="entry name" value="PCB_OB"/>
</dbReference>
<dbReference type="GO" id="GO:0030288">
    <property type="term" value="C:outer membrane-bounded periplasmic space"/>
    <property type="evidence" value="ECO:0007669"/>
    <property type="project" value="TreeGrafter"/>
</dbReference>
<evidence type="ECO:0000259" key="29">
    <source>
        <dbReference type="Pfam" id="PF00912"/>
    </source>
</evidence>
<dbReference type="GO" id="GO:0008658">
    <property type="term" value="F:penicillin binding"/>
    <property type="evidence" value="ECO:0007669"/>
    <property type="project" value="InterPro"/>
</dbReference>
<dbReference type="PATRIC" id="fig|36861.3.peg.556"/>
<dbReference type="Pfam" id="PF00905">
    <property type="entry name" value="Transpeptidase"/>
    <property type="match status" value="1"/>
</dbReference>
<feature type="region of interest" description="Disordered" evidence="27">
    <location>
        <begin position="765"/>
        <end position="794"/>
    </location>
</feature>
<comment type="catalytic activity">
    <reaction evidence="23">
        <text>Preferential cleavage: (Ac)2-L-Lys-D-Ala-|-D-Ala. Also transpeptidation of peptidyl-alanyl moieties that are N-acyl substituents of D-alanine.</text>
        <dbReference type="EC" id="3.4.16.4"/>
    </reaction>
</comment>
<evidence type="ECO:0000256" key="18">
    <source>
        <dbReference type="ARBA" id="ARBA00022989"/>
    </source>
</evidence>
<keyword evidence="8" id="KW-0997">Cell inner membrane</keyword>
<feature type="domain" description="Penicillin-binding protein OB-like" evidence="30">
    <location>
        <begin position="318"/>
        <end position="421"/>
    </location>
</feature>
<dbReference type="AlphaFoldDB" id="A0A106BQQ6"/>
<dbReference type="EMBL" id="LDUG01000018">
    <property type="protein sequence ID" value="KVW96881.1"/>
    <property type="molecule type" value="Genomic_DNA"/>
</dbReference>
<dbReference type="Gene3D" id="3.40.710.10">
    <property type="entry name" value="DD-peptidase/beta-lactamase superfamily"/>
    <property type="match status" value="2"/>
</dbReference>
<comment type="similarity">
    <text evidence="3">In the C-terminal section; belongs to the transpeptidase family.</text>
</comment>
<keyword evidence="15" id="KW-0133">Cell shape</keyword>
<dbReference type="Pfam" id="PF00912">
    <property type="entry name" value="Transgly"/>
    <property type="match status" value="1"/>
</dbReference>
<keyword evidence="12" id="KW-0808">Transferase</keyword>
<evidence type="ECO:0000256" key="8">
    <source>
        <dbReference type="ARBA" id="ARBA00022519"/>
    </source>
</evidence>
<keyword evidence="11" id="KW-0328">Glycosyltransferase</keyword>
<evidence type="ECO:0000256" key="20">
    <source>
        <dbReference type="ARBA" id="ARBA00023251"/>
    </source>
</evidence>
<keyword evidence="16" id="KW-0735">Signal-anchor</keyword>
<evidence type="ECO:0000256" key="17">
    <source>
        <dbReference type="ARBA" id="ARBA00022984"/>
    </source>
</evidence>
<evidence type="ECO:0000256" key="27">
    <source>
        <dbReference type="SAM" id="MobiDB-lite"/>
    </source>
</evidence>
<proteinExistence type="inferred from homology"/>
<dbReference type="GO" id="GO:0006508">
    <property type="term" value="P:proteolysis"/>
    <property type="evidence" value="ECO:0007669"/>
    <property type="project" value="UniProtKB-KW"/>
</dbReference>
<dbReference type="STRING" id="1123392.GCA_000376425_00733"/>
<keyword evidence="10" id="KW-0645">Protease</keyword>
<evidence type="ECO:0000256" key="4">
    <source>
        <dbReference type="ARBA" id="ARBA00007739"/>
    </source>
</evidence>
<evidence type="ECO:0000256" key="1">
    <source>
        <dbReference type="ARBA" id="ARBA00004249"/>
    </source>
</evidence>
<comment type="similarity">
    <text evidence="4">In the N-terminal section; belongs to the glycosyltransferase 51 family.</text>
</comment>
<dbReference type="RefSeq" id="WP_059752923.1">
    <property type="nucleotide sequence ID" value="NZ_LDUG01000018.1"/>
</dbReference>